<feature type="domain" description="FAD dependent oxidoreductase" evidence="1">
    <location>
        <begin position="6"/>
        <end position="335"/>
    </location>
</feature>
<dbReference type="Gene3D" id="3.50.50.60">
    <property type="entry name" value="FAD/NAD(P)-binding domain"/>
    <property type="match status" value="1"/>
</dbReference>
<dbReference type="PANTHER" id="PTHR13847">
    <property type="entry name" value="SARCOSINE DEHYDROGENASE-RELATED"/>
    <property type="match status" value="1"/>
</dbReference>
<dbReference type="AlphaFoldDB" id="A0A271J279"/>
<accession>A0A271J279</accession>
<reference evidence="2 3" key="1">
    <citation type="submission" date="2016-11" db="EMBL/GenBank/DDBJ databases">
        <title>Study of marine rhodopsin-containing bacteria.</title>
        <authorList>
            <person name="Yoshizawa S."/>
            <person name="Kumagai Y."/>
            <person name="Kogure K."/>
        </authorList>
    </citation>
    <scope>NUCLEOTIDE SEQUENCE [LARGE SCALE GENOMIC DNA]</scope>
    <source>
        <strain evidence="2 3">SAORIC-28</strain>
    </source>
</reference>
<dbReference type="SUPFAM" id="SSF54373">
    <property type="entry name" value="FAD-linked reductases, C-terminal domain"/>
    <property type="match status" value="1"/>
</dbReference>
<evidence type="ECO:0000313" key="3">
    <source>
        <dbReference type="Proteomes" id="UP000216339"/>
    </source>
</evidence>
<dbReference type="RefSeq" id="WP_179299595.1">
    <property type="nucleotide sequence ID" value="NZ_MQWD01000001.1"/>
</dbReference>
<dbReference type="InterPro" id="IPR036188">
    <property type="entry name" value="FAD/NAD-bd_sf"/>
</dbReference>
<protein>
    <recommendedName>
        <fullName evidence="1">FAD dependent oxidoreductase domain-containing protein</fullName>
    </recommendedName>
</protein>
<evidence type="ECO:0000259" key="1">
    <source>
        <dbReference type="Pfam" id="PF01266"/>
    </source>
</evidence>
<sequence length="356" mass="36750">MTDRADVVVVGAGLAGACTALVLSRDRHVVVVEADEPASGASGAAAGLANPFMGRAAKPAWRHEEALDALAELAAEAGDGLVRQTGVLRPASSDRQAEQFRERADAHADLTWLPPAASSERWPLVRAEHGTLAVRRGASVDIPAFVEAALATAEARGAEVVRARLRGWSSEGSRTIAITDQCEIRTSHLLLTVGDGARRLAPLAGLPLHRVKGQTVRLGRPEGLPADHPAVAGAGYAVPTEAGVVVGSTFEHDFDALAPDPALDAGLVAKGAALLPALDGAPVLDRRAGVRVTVPSTVSPRRLPLAGPLRGHPGVWVVTGLGAKGLLTAPLLARRLPAALDGVRPLPAELWPLASM</sequence>
<dbReference type="InterPro" id="IPR006076">
    <property type="entry name" value="FAD-dep_OxRdtase"/>
</dbReference>
<dbReference type="EMBL" id="MQWD01000001">
    <property type="protein sequence ID" value="PAP77065.1"/>
    <property type="molecule type" value="Genomic_DNA"/>
</dbReference>
<proteinExistence type="predicted"/>
<dbReference type="Pfam" id="PF01266">
    <property type="entry name" value="DAO"/>
    <property type="match status" value="1"/>
</dbReference>
<name>A0A271J279_9BACT</name>
<dbReference type="GO" id="GO:0005737">
    <property type="term" value="C:cytoplasm"/>
    <property type="evidence" value="ECO:0007669"/>
    <property type="project" value="TreeGrafter"/>
</dbReference>
<gene>
    <name evidence="2" type="ORF">BSZ37_11805</name>
</gene>
<dbReference type="PROSITE" id="PS51257">
    <property type="entry name" value="PROKAR_LIPOPROTEIN"/>
    <property type="match status" value="1"/>
</dbReference>
<comment type="caution">
    <text evidence="2">The sequence shown here is derived from an EMBL/GenBank/DDBJ whole genome shotgun (WGS) entry which is preliminary data.</text>
</comment>
<dbReference type="Proteomes" id="UP000216339">
    <property type="component" value="Unassembled WGS sequence"/>
</dbReference>
<dbReference type="PANTHER" id="PTHR13847:SF261">
    <property type="entry name" value="FAD-DEPENDENT OXIDOREDUCTASE FAMILY PROTEIN"/>
    <property type="match status" value="1"/>
</dbReference>
<organism evidence="2 3">
    <name type="scientific">Rubrivirga marina</name>
    <dbReference type="NCBI Taxonomy" id="1196024"/>
    <lineage>
        <taxon>Bacteria</taxon>
        <taxon>Pseudomonadati</taxon>
        <taxon>Rhodothermota</taxon>
        <taxon>Rhodothermia</taxon>
        <taxon>Rhodothermales</taxon>
        <taxon>Rubricoccaceae</taxon>
        <taxon>Rubrivirga</taxon>
    </lineage>
</organism>
<evidence type="ECO:0000313" key="2">
    <source>
        <dbReference type="EMBL" id="PAP77065.1"/>
    </source>
</evidence>
<dbReference type="Gene3D" id="3.30.9.10">
    <property type="entry name" value="D-Amino Acid Oxidase, subunit A, domain 2"/>
    <property type="match status" value="1"/>
</dbReference>
<dbReference type="SUPFAM" id="SSF51905">
    <property type="entry name" value="FAD/NAD(P)-binding domain"/>
    <property type="match status" value="1"/>
</dbReference>
<keyword evidence="3" id="KW-1185">Reference proteome</keyword>